<comment type="caution">
    <text evidence="2">The sequence shown here is derived from an EMBL/GenBank/DDBJ whole genome shotgun (WGS) entry which is preliminary data.</text>
</comment>
<dbReference type="PANTHER" id="PTHR20921:SF0">
    <property type="entry name" value="TRANSMEMBRANE PROTEIN 222"/>
    <property type="match status" value="1"/>
</dbReference>
<evidence type="ECO:0000313" key="3">
    <source>
        <dbReference type="Proteomes" id="UP001497525"/>
    </source>
</evidence>
<dbReference type="PANTHER" id="PTHR20921">
    <property type="entry name" value="TRANSMEMBRANE PROTEIN 222"/>
    <property type="match status" value="1"/>
</dbReference>
<reference evidence="2" key="1">
    <citation type="submission" date="2024-06" db="EMBL/GenBank/DDBJ databases">
        <authorList>
            <person name="Liu X."/>
            <person name="Lenzi L."/>
            <person name="Haldenby T S."/>
            <person name="Uol C."/>
        </authorList>
    </citation>
    <scope>NUCLEOTIDE SEQUENCE</scope>
</reference>
<feature type="transmembrane region" description="Helical" evidence="1">
    <location>
        <begin position="167"/>
        <end position="187"/>
    </location>
</feature>
<keyword evidence="1" id="KW-0812">Transmembrane</keyword>
<protein>
    <recommendedName>
        <fullName evidence="4">Transmembrane protein 222</fullName>
    </recommendedName>
</protein>
<sequence>MALVDSEHVIVATSDNNNRGRTDSTVNPPRHRFPHCLVWTPIPILTWILPIVGHLGITSIGGVIYDFAAPYTVNEDDMAFGWPTMYCQLDLSRVGVPDSWDKAVFEANECYKRRVHHLLYDNCHSHVAHALNGMRYDGKQNWNMFRVGLLLFCSGKYVSRRSFLSSWLPFMIIASFCLALTLILTVGRT</sequence>
<dbReference type="Proteomes" id="UP001497525">
    <property type="component" value="Unassembled WGS sequence"/>
</dbReference>
<evidence type="ECO:0008006" key="4">
    <source>
        <dbReference type="Google" id="ProtNLM"/>
    </source>
</evidence>
<dbReference type="EMBL" id="CAXLJL010000723">
    <property type="protein sequence ID" value="CAL5140495.1"/>
    <property type="molecule type" value="Genomic_DNA"/>
</dbReference>
<accession>A0AAV2TVX7</accession>
<keyword evidence="1" id="KW-0472">Membrane</keyword>
<dbReference type="Pfam" id="PF05608">
    <property type="entry name" value="RTE1"/>
    <property type="match status" value="2"/>
</dbReference>
<dbReference type="AlphaFoldDB" id="A0AAV2TVX7"/>
<name>A0AAV2TVX7_CALDB</name>
<gene>
    <name evidence="2" type="ORF">CDAUBV1_LOCUS15811</name>
</gene>
<evidence type="ECO:0000313" key="2">
    <source>
        <dbReference type="EMBL" id="CAL5140495.1"/>
    </source>
</evidence>
<proteinExistence type="predicted"/>
<evidence type="ECO:0000256" key="1">
    <source>
        <dbReference type="SAM" id="Phobius"/>
    </source>
</evidence>
<dbReference type="InterPro" id="IPR008496">
    <property type="entry name" value="TMEM222/RTE1"/>
</dbReference>
<organism evidence="2 3">
    <name type="scientific">Calicophoron daubneyi</name>
    <name type="common">Rumen fluke</name>
    <name type="synonym">Paramphistomum daubneyi</name>
    <dbReference type="NCBI Taxonomy" id="300641"/>
    <lineage>
        <taxon>Eukaryota</taxon>
        <taxon>Metazoa</taxon>
        <taxon>Spiralia</taxon>
        <taxon>Lophotrochozoa</taxon>
        <taxon>Platyhelminthes</taxon>
        <taxon>Trematoda</taxon>
        <taxon>Digenea</taxon>
        <taxon>Plagiorchiida</taxon>
        <taxon>Pronocephalata</taxon>
        <taxon>Paramphistomoidea</taxon>
        <taxon>Paramphistomidae</taxon>
        <taxon>Calicophoron</taxon>
    </lineage>
</organism>
<keyword evidence="1" id="KW-1133">Transmembrane helix</keyword>